<dbReference type="AlphaFoldDB" id="A0A0N0GV72"/>
<evidence type="ECO:0000313" key="2">
    <source>
        <dbReference type="EMBL" id="KPC59019.1"/>
    </source>
</evidence>
<dbReference type="SUPFAM" id="SSF52540">
    <property type="entry name" value="P-loop containing nucleoside triphosphate hydrolases"/>
    <property type="match status" value="1"/>
</dbReference>
<dbReference type="Gene3D" id="1.25.40.10">
    <property type="entry name" value="Tetratricopeptide repeat domain"/>
    <property type="match status" value="1"/>
</dbReference>
<name>A0A0N0GV72_9ACTN</name>
<reference evidence="3" key="1">
    <citation type="submission" date="2015-07" db="EMBL/GenBank/DDBJ databases">
        <authorList>
            <person name="Ju K.-S."/>
            <person name="Doroghazi J.R."/>
            <person name="Metcalf W.W."/>
        </authorList>
    </citation>
    <scope>NUCLEOTIDE SEQUENCE [LARGE SCALE GENOMIC DNA]</scope>
    <source>
        <strain evidence="3">NRRL ISP-5002</strain>
    </source>
</reference>
<dbReference type="PATRIC" id="fig|66876.3.peg.8428"/>
<dbReference type="Gene3D" id="3.40.50.300">
    <property type="entry name" value="P-loop containing nucleotide triphosphate hydrolases"/>
    <property type="match status" value="1"/>
</dbReference>
<protein>
    <recommendedName>
        <fullName evidence="4">NB-ARC domain-containing protein</fullName>
    </recommendedName>
</protein>
<dbReference type="PANTHER" id="PTHR47691:SF3">
    <property type="entry name" value="HTH-TYPE TRANSCRIPTIONAL REGULATOR RV0890C-RELATED"/>
    <property type="match status" value="1"/>
</dbReference>
<dbReference type="PANTHER" id="PTHR47691">
    <property type="entry name" value="REGULATOR-RELATED"/>
    <property type="match status" value="1"/>
</dbReference>
<evidence type="ECO:0008006" key="4">
    <source>
        <dbReference type="Google" id="ProtNLM"/>
    </source>
</evidence>
<dbReference type="InterPro" id="IPR027417">
    <property type="entry name" value="P-loop_NTPase"/>
</dbReference>
<proteinExistence type="predicted"/>
<keyword evidence="3" id="KW-1185">Reference proteome</keyword>
<dbReference type="EMBL" id="LGKG01000196">
    <property type="protein sequence ID" value="KPC59019.1"/>
    <property type="molecule type" value="Genomic_DNA"/>
</dbReference>
<organism evidence="2 3">
    <name type="scientific">Streptomyces chattanoogensis</name>
    <dbReference type="NCBI Taxonomy" id="66876"/>
    <lineage>
        <taxon>Bacteria</taxon>
        <taxon>Bacillati</taxon>
        <taxon>Actinomycetota</taxon>
        <taxon>Actinomycetes</taxon>
        <taxon>Kitasatosporales</taxon>
        <taxon>Streptomycetaceae</taxon>
        <taxon>Streptomyces</taxon>
    </lineage>
</organism>
<gene>
    <name evidence="2" type="ORF">ADL29_38380</name>
</gene>
<dbReference type="SUPFAM" id="SSF48452">
    <property type="entry name" value="TPR-like"/>
    <property type="match status" value="1"/>
</dbReference>
<dbReference type="InterPro" id="IPR011990">
    <property type="entry name" value="TPR-like_helical_dom_sf"/>
</dbReference>
<comment type="caution">
    <text evidence="2">The sequence shown here is derived from an EMBL/GenBank/DDBJ whole genome shotgun (WGS) entry which is preliminary data.</text>
</comment>
<dbReference type="Proteomes" id="UP000037982">
    <property type="component" value="Unassembled WGS sequence"/>
</dbReference>
<evidence type="ECO:0000256" key="1">
    <source>
        <dbReference type="SAM" id="MobiDB-lite"/>
    </source>
</evidence>
<evidence type="ECO:0000313" key="3">
    <source>
        <dbReference type="Proteomes" id="UP000037982"/>
    </source>
</evidence>
<dbReference type="Pfam" id="PF13424">
    <property type="entry name" value="TPR_12"/>
    <property type="match status" value="1"/>
</dbReference>
<sequence length="729" mass="78106">MVDLVVMVTGALGAVAGSMANEAGKRAWESVGVLARRIAGREVAAPVGSAEREALAELLVEGARRDQVHARALDAWLRSAPRPGGVAAVPRRLPSSVRFFTDRQTAMKRIDREAGRKADGRPRVVLIHGPEGIGTSALAVHWGCAHGDRFPDGQLYMDLRGPSAVAALDQGTVLRGLLQQLGFADDGIPPAVEDRADLYRTSIGDRRLLVVLDHARSAAQVQPLLTSAPGVFTVVVARRPLSGLDAVPVPVGPLADNDARALLGLLTDKETLTAAGVALPQVLARCAGSPFALRAAAVRLAEPPRPDQEPAVYDNDPATRPSSDPTHTPTTDPADDPVRHAAEDAYQELGPGAGRLYRLLALRPWPAVGAASAAAIAGIGEPEAEALLAELADRRLLETTAAGRYRFRPSVRRHAEAAAVREDGIAACSAAVSRGVAWALRFAVRADRAVLPQRWHLGPLYDRLEPGPYSTPGEALAALGGELGQILEAVRAAEEFEDRDSVVQLCEALWSVQLKTGRHDELLPALRSGVRAADRGTESASPAACRMAGRMYTQLALALVELRRYEEAEAELLAAARAEERAGHLRGQATAVETLGLLRLRQWRFQDAYERFDEADGLLLAIGEDGEGAADVPRARALLERHRGRALRGLGRWAESRQRLARALRFFRDSAEAYNTARTLTDLAETHLDAGDPAAARPPLEEAISLLRDEGAGFHLGHLEALRRRCEAA</sequence>
<feature type="region of interest" description="Disordered" evidence="1">
    <location>
        <begin position="302"/>
        <end position="337"/>
    </location>
</feature>
<accession>A0A0N0GV72</accession>